<feature type="transmembrane region" description="Helical" evidence="6">
    <location>
        <begin position="121"/>
        <end position="140"/>
    </location>
</feature>
<evidence type="ECO:0000256" key="6">
    <source>
        <dbReference type="SAM" id="Phobius"/>
    </source>
</evidence>
<keyword evidence="2" id="KW-1003">Cell membrane</keyword>
<evidence type="ECO:0000256" key="3">
    <source>
        <dbReference type="ARBA" id="ARBA00022692"/>
    </source>
</evidence>
<dbReference type="AlphaFoldDB" id="A0A0A7FTI8"/>
<dbReference type="PIRSF" id="PIRSF038958">
    <property type="entry name" value="PG_synth_SpoVB"/>
    <property type="match status" value="1"/>
</dbReference>
<feature type="transmembrane region" description="Helical" evidence="6">
    <location>
        <begin position="186"/>
        <end position="206"/>
    </location>
</feature>
<evidence type="ECO:0000256" key="5">
    <source>
        <dbReference type="ARBA" id="ARBA00023136"/>
    </source>
</evidence>
<keyword evidence="5 6" id="KW-0472">Membrane</keyword>
<feature type="transmembrane region" description="Helical" evidence="6">
    <location>
        <begin position="484"/>
        <end position="508"/>
    </location>
</feature>
<feature type="transmembrane region" description="Helical" evidence="6">
    <location>
        <begin position="323"/>
        <end position="343"/>
    </location>
</feature>
<dbReference type="OrthoDB" id="9775950at2"/>
<evidence type="ECO:0000313" key="7">
    <source>
        <dbReference type="EMBL" id="AIY82949.1"/>
    </source>
</evidence>
<dbReference type="InterPro" id="IPR024923">
    <property type="entry name" value="PG_synth_SpoVB"/>
</dbReference>
<feature type="transmembrane region" description="Helical" evidence="6">
    <location>
        <begin position="455"/>
        <end position="478"/>
    </location>
</feature>
<dbReference type="HOGENOM" id="CLU_022017_2_1_9"/>
<dbReference type="RefSeq" id="WP_039314127.1">
    <property type="nucleotide sequence ID" value="NZ_CP006905.1"/>
</dbReference>
<feature type="transmembrane region" description="Helical" evidence="6">
    <location>
        <begin position="50"/>
        <end position="71"/>
    </location>
</feature>
<dbReference type="EMBL" id="CP006905">
    <property type="protein sequence ID" value="AIY82949.1"/>
    <property type="molecule type" value="Genomic_DNA"/>
</dbReference>
<accession>A0A0A7FTI8</accession>
<feature type="transmembrane region" description="Helical" evidence="6">
    <location>
        <begin position="386"/>
        <end position="407"/>
    </location>
</feature>
<gene>
    <name evidence="7" type="ORF">U729_1905</name>
</gene>
<feature type="transmembrane region" description="Helical" evidence="6">
    <location>
        <begin position="12"/>
        <end position="30"/>
    </location>
</feature>
<dbReference type="InterPro" id="IPR002797">
    <property type="entry name" value="Polysacc_synth"/>
</dbReference>
<reference evidence="7 8" key="1">
    <citation type="journal article" date="2015" name="Infect. Genet. Evol.">
        <title>Genomic sequences of six botulinum neurotoxin-producing strains representing three clostridial species illustrate the mobility and diversity of botulinum neurotoxin genes.</title>
        <authorList>
            <person name="Smith T.J."/>
            <person name="Hill K.K."/>
            <person name="Xie G."/>
            <person name="Foley B.T."/>
            <person name="Williamson C.H."/>
            <person name="Foster J.T."/>
            <person name="Johnson S.L."/>
            <person name="Chertkov O."/>
            <person name="Teshima H."/>
            <person name="Gibbons H.S."/>
            <person name="Johnsky L.A."/>
            <person name="Karavis M.A."/>
            <person name="Smith L.A."/>
        </authorList>
    </citation>
    <scope>NUCLEOTIDE SEQUENCE [LARGE SCALE GENOMIC DNA]</scope>
    <source>
        <strain evidence="7">Sullivan</strain>
    </source>
</reference>
<feature type="transmembrane region" description="Helical" evidence="6">
    <location>
        <begin position="161"/>
        <end position="180"/>
    </location>
</feature>
<keyword evidence="3 6" id="KW-0812">Transmembrane</keyword>
<dbReference type="PANTHER" id="PTHR30250">
    <property type="entry name" value="PST FAMILY PREDICTED COLANIC ACID TRANSPORTER"/>
    <property type="match status" value="1"/>
</dbReference>
<dbReference type="STRING" id="1561.NPD11_1110"/>
<dbReference type="KEGG" id="cbv:U729_1905"/>
<comment type="subcellular location">
    <subcellularLocation>
        <location evidence="1">Cell membrane</location>
        <topology evidence="1">Multi-pass membrane protein</topology>
    </subcellularLocation>
</comment>
<evidence type="ECO:0000256" key="2">
    <source>
        <dbReference type="ARBA" id="ARBA00022475"/>
    </source>
</evidence>
<evidence type="ECO:0000256" key="1">
    <source>
        <dbReference type="ARBA" id="ARBA00004651"/>
    </source>
</evidence>
<evidence type="ECO:0000313" key="8">
    <source>
        <dbReference type="Proteomes" id="UP000030635"/>
    </source>
</evidence>
<dbReference type="Proteomes" id="UP000030635">
    <property type="component" value="Chromosome"/>
</dbReference>
<feature type="transmembrane region" description="Helical" evidence="6">
    <location>
        <begin position="234"/>
        <end position="254"/>
    </location>
</feature>
<dbReference type="InterPro" id="IPR050833">
    <property type="entry name" value="Poly_Biosynth_Transport"/>
</dbReference>
<keyword evidence="8" id="KW-1185">Reference proteome</keyword>
<feature type="transmembrane region" description="Helical" evidence="6">
    <location>
        <begin position="92"/>
        <end position="109"/>
    </location>
</feature>
<dbReference type="Pfam" id="PF01943">
    <property type="entry name" value="Polysacc_synt"/>
    <property type="match status" value="1"/>
</dbReference>
<sequence>MREKSSSTKGFMILSIAGIFGKVLSAFYVPFLNAIIGNSGVGMYSRSYDIFMFVYAITSMGCQPAVAKVVAELRALGNERDAIRALKISRKVYGIIGAVLSVLLILLAYPLSNLVKIQDSMYAIIALAPSIFFTAILSSYRGYFQGKNEMTGIAVSQVLEQILNVVISLLFAGLLVTISIPMGSAGGTIGTSVGAIFAVFYLIHIYDKKRFEEEALRLTTRERKVSSKAILRKLVRYAFPITLSAGIQNLGGVVDMMNVNLRLLHAGFTEIESASLNGLLYKYKVLIGVPLIIVTALTTIVLPAISKAAVLKDRKSLVRNSNFAFRITFIITIPSAVGLAVLSNEIYTVLYRGTTGAYLMQLGAVILIFTALAQVQSVILQGINKFYPMILSFTIGIIFKIAANYIFVGIRSINIMGVLIGNFLCFVIPVILNHRILRRSMKARIPLIRNCVKPIISAVVMAGVILILRQPAIILGSFFSSIRIVYIIYTLIYTILLVGIGGFVYVYLMIVLGGIRRMDIESLSPKVYGMLPRFLRKKLL</sequence>
<protein>
    <submittedName>
        <fullName evidence="7">Polysaccharide biosynthesis family protein</fullName>
    </submittedName>
</protein>
<dbReference type="PANTHER" id="PTHR30250:SF21">
    <property type="entry name" value="LIPID II FLIPPASE MURJ"/>
    <property type="match status" value="1"/>
</dbReference>
<proteinExistence type="predicted"/>
<dbReference type="eggNOG" id="COG2244">
    <property type="taxonomic scope" value="Bacteria"/>
</dbReference>
<dbReference type="GO" id="GO:0005886">
    <property type="term" value="C:plasma membrane"/>
    <property type="evidence" value="ECO:0007669"/>
    <property type="project" value="UniProtKB-SubCell"/>
</dbReference>
<keyword evidence="4 6" id="KW-1133">Transmembrane helix</keyword>
<feature type="transmembrane region" description="Helical" evidence="6">
    <location>
        <begin position="413"/>
        <end position="434"/>
    </location>
</feature>
<feature type="transmembrane region" description="Helical" evidence="6">
    <location>
        <begin position="355"/>
        <end position="374"/>
    </location>
</feature>
<organism evidence="7 8">
    <name type="scientific">Clostridium baratii str. Sullivan</name>
    <dbReference type="NCBI Taxonomy" id="1415775"/>
    <lineage>
        <taxon>Bacteria</taxon>
        <taxon>Bacillati</taxon>
        <taxon>Bacillota</taxon>
        <taxon>Clostridia</taxon>
        <taxon>Eubacteriales</taxon>
        <taxon>Clostridiaceae</taxon>
        <taxon>Clostridium</taxon>
    </lineage>
</organism>
<evidence type="ECO:0000256" key="4">
    <source>
        <dbReference type="ARBA" id="ARBA00022989"/>
    </source>
</evidence>
<dbReference type="CDD" id="cd13124">
    <property type="entry name" value="MATE_SpoVB_like"/>
    <property type="match status" value="1"/>
</dbReference>
<feature type="transmembrane region" description="Helical" evidence="6">
    <location>
        <begin position="285"/>
        <end position="311"/>
    </location>
</feature>
<name>A0A0A7FTI8_9CLOT</name>